<proteinExistence type="predicted"/>
<evidence type="ECO:0000313" key="2">
    <source>
        <dbReference type="EMBL" id="KAF2417993.1"/>
    </source>
</evidence>
<protein>
    <submittedName>
        <fullName evidence="2">HET-domain-containing protein</fullName>
    </submittedName>
</protein>
<name>A0A9P4NEQ5_9PEZI</name>
<sequence>MSGYATGSGTSSRYSYSRFKEQLGLPPVSIRNLSVSSDEQFSFDPEKSVHSCSHCNFVVQSPASGGAFTLPVSLTKKQVEKGVKAGCSFIAWCVSEAAEVGKRPPLQFDVQFIMKEGDKHDIVEAEFKFHRQFGPSLTVCAKRNDPAAQYISTRPINPDVSSEASFTLARQWIEDCHSTHTECLPNDDDFVPKMLIEVGLEGVKAPRLYIPKNGEKLLWCCLSYCWGGDQLIKTTRTTRDPFAKNIPRALMPQTVRDAIKTTRKLAVPYFWVDSLCITQDDPVEMADQISHMSEIYKRTHVTIVASSAGKSTDGFLQHRVLDELDIPMFALPYRSPDGRLGTLCFFSDNGYDPRTEPVRKRAWTMQERLLSSRILDYGTRHMRWASREYSHALKSTYIAGTFAELLPESLLWGVEMQKQRMKPSGYRAPSFSWASIDSPVKWYGFPFTSYHEYEAAAVLGTQNEKLVGVHSREATAVLGMDTKLIRPEDPYGAVSECYLKLKVRLVEDKWQGSPEFSGDANLIKFELSARADAIDEVYLELCQSVAIPVYILALLISSGSQLCLVALSDDGIRFRRVGFVWMSFGRFNDREWEGRDIILL</sequence>
<reference evidence="2" key="1">
    <citation type="journal article" date="2020" name="Stud. Mycol.">
        <title>101 Dothideomycetes genomes: a test case for predicting lifestyles and emergence of pathogens.</title>
        <authorList>
            <person name="Haridas S."/>
            <person name="Albert R."/>
            <person name="Binder M."/>
            <person name="Bloem J."/>
            <person name="Labutti K."/>
            <person name="Salamov A."/>
            <person name="Andreopoulos B."/>
            <person name="Baker S."/>
            <person name="Barry K."/>
            <person name="Bills G."/>
            <person name="Bluhm B."/>
            <person name="Cannon C."/>
            <person name="Castanera R."/>
            <person name="Culley D."/>
            <person name="Daum C."/>
            <person name="Ezra D."/>
            <person name="Gonzalez J."/>
            <person name="Henrissat B."/>
            <person name="Kuo A."/>
            <person name="Liang C."/>
            <person name="Lipzen A."/>
            <person name="Lutzoni F."/>
            <person name="Magnuson J."/>
            <person name="Mondo S."/>
            <person name="Nolan M."/>
            <person name="Ohm R."/>
            <person name="Pangilinan J."/>
            <person name="Park H.-J."/>
            <person name="Ramirez L."/>
            <person name="Alfaro M."/>
            <person name="Sun H."/>
            <person name="Tritt A."/>
            <person name="Yoshinaga Y."/>
            <person name="Zwiers L.-H."/>
            <person name="Turgeon B."/>
            <person name="Goodwin S."/>
            <person name="Spatafora J."/>
            <person name="Crous P."/>
            <person name="Grigoriev I."/>
        </authorList>
    </citation>
    <scope>NUCLEOTIDE SEQUENCE</scope>
    <source>
        <strain evidence="2">CBS 130266</strain>
    </source>
</reference>
<dbReference type="Proteomes" id="UP000800235">
    <property type="component" value="Unassembled WGS sequence"/>
</dbReference>
<dbReference type="EMBL" id="MU007133">
    <property type="protein sequence ID" value="KAF2417993.1"/>
    <property type="molecule type" value="Genomic_DNA"/>
</dbReference>
<accession>A0A9P4NEQ5</accession>
<organism evidence="2 3">
    <name type="scientific">Tothia fuscella</name>
    <dbReference type="NCBI Taxonomy" id="1048955"/>
    <lineage>
        <taxon>Eukaryota</taxon>
        <taxon>Fungi</taxon>
        <taxon>Dikarya</taxon>
        <taxon>Ascomycota</taxon>
        <taxon>Pezizomycotina</taxon>
        <taxon>Dothideomycetes</taxon>
        <taxon>Pleosporomycetidae</taxon>
        <taxon>Venturiales</taxon>
        <taxon>Cylindrosympodiaceae</taxon>
        <taxon>Tothia</taxon>
    </lineage>
</organism>
<dbReference type="PANTHER" id="PTHR33112">
    <property type="entry name" value="DOMAIN PROTEIN, PUTATIVE-RELATED"/>
    <property type="match status" value="1"/>
</dbReference>
<evidence type="ECO:0000259" key="1">
    <source>
        <dbReference type="Pfam" id="PF06985"/>
    </source>
</evidence>
<dbReference type="OrthoDB" id="5125733at2759"/>
<dbReference type="Pfam" id="PF06985">
    <property type="entry name" value="HET"/>
    <property type="match status" value="1"/>
</dbReference>
<gene>
    <name evidence="2" type="ORF">EJ08DRAFT_666342</name>
</gene>
<keyword evidence="3" id="KW-1185">Reference proteome</keyword>
<feature type="domain" description="Heterokaryon incompatibility" evidence="1">
    <location>
        <begin position="220"/>
        <end position="367"/>
    </location>
</feature>
<dbReference type="InterPro" id="IPR010730">
    <property type="entry name" value="HET"/>
</dbReference>
<dbReference type="PANTHER" id="PTHR33112:SF16">
    <property type="entry name" value="HETEROKARYON INCOMPATIBILITY DOMAIN-CONTAINING PROTEIN"/>
    <property type="match status" value="1"/>
</dbReference>
<dbReference type="AlphaFoldDB" id="A0A9P4NEQ5"/>
<comment type="caution">
    <text evidence="2">The sequence shown here is derived from an EMBL/GenBank/DDBJ whole genome shotgun (WGS) entry which is preliminary data.</text>
</comment>
<evidence type="ECO:0000313" key="3">
    <source>
        <dbReference type="Proteomes" id="UP000800235"/>
    </source>
</evidence>